<organism evidence="1 2">
    <name type="scientific">Enterobacter hormaechei</name>
    <dbReference type="NCBI Taxonomy" id="158836"/>
    <lineage>
        <taxon>Bacteria</taxon>
        <taxon>Pseudomonadati</taxon>
        <taxon>Pseudomonadota</taxon>
        <taxon>Gammaproteobacteria</taxon>
        <taxon>Enterobacterales</taxon>
        <taxon>Enterobacteriaceae</taxon>
        <taxon>Enterobacter</taxon>
        <taxon>Enterobacter cloacae complex</taxon>
    </lineage>
</organism>
<sequence length="83" mass="9842">MCSNQLSYVAIFFSRYLIGVAGRIMRIDPCSVNTFFNENSRNVTVWLGCEQRGRIFDNYWLLIDFMRRKERQKNQAPEGLMIL</sequence>
<name>A0A2G5AC69_9ENTR</name>
<protein>
    <submittedName>
        <fullName evidence="1">Uncharacterized protein</fullName>
    </submittedName>
</protein>
<accession>A0A2G5AC69</accession>
<gene>
    <name evidence="1" type="ORF">B9Q30_10690</name>
</gene>
<dbReference type="EMBL" id="NEEW01000005">
    <property type="protein sequence ID" value="PJD86350.1"/>
    <property type="molecule type" value="Genomic_DNA"/>
</dbReference>
<dbReference type="AlphaFoldDB" id="A0A2G5AC69"/>
<proteinExistence type="predicted"/>
<evidence type="ECO:0000313" key="1">
    <source>
        <dbReference type="EMBL" id="PJD86350.1"/>
    </source>
</evidence>
<dbReference type="Proteomes" id="UP000229974">
    <property type="component" value="Unassembled WGS sequence"/>
</dbReference>
<comment type="caution">
    <text evidence="1">The sequence shown here is derived from an EMBL/GenBank/DDBJ whole genome shotgun (WGS) entry which is preliminary data.</text>
</comment>
<evidence type="ECO:0000313" key="2">
    <source>
        <dbReference type="Proteomes" id="UP000229974"/>
    </source>
</evidence>
<reference evidence="1 2" key="1">
    <citation type="journal article" date="2017" name="J. Antimicrob. Chemother.">
        <title>Characterization of the population structure, drug resistance mechanisms and plasmids of the community-associated Enterobacter cloacae complex in China.</title>
        <authorList>
            <person name="Zhou K."/>
            <person name="Yu W."/>
            <person name="Cao X."/>
            <person name="Shen P."/>
            <person name="Lu H."/>
            <person name="Luo Q."/>
            <person name="Rossen J.W.A."/>
            <person name="Xiao Y."/>
        </authorList>
    </citation>
    <scope>NUCLEOTIDE SEQUENCE [LARGE SCALE GENOMIC DNA]</scope>
    <source>
        <strain evidence="1 2">ECC904</strain>
    </source>
</reference>